<organism evidence="3 4">
    <name type="scientific">Acropora cervicornis</name>
    <name type="common">Staghorn coral</name>
    <dbReference type="NCBI Taxonomy" id="6130"/>
    <lineage>
        <taxon>Eukaryota</taxon>
        <taxon>Metazoa</taxon>
        <taxon>Cnidaria</taxon>
        <taxon>Anthozoa</taxon>
        <taxon>Hexacorallia</taxon>
        <taxon>Scleractinia</taxon>
        <taxon>Astrocoeniina</taxon>
        <taxon>Acroporidae</taxon>
        <taxon>Acropora</taxon>
    </lineage>
</organism>
<dbReference type="GO" id="GO:0005829">
    <property type="term" value="C:cytosol"/>
    <property type="evidence" value="ECO:0007669"/>
    <property type="project" value="TreeGrafter"/>
</dbReference>
<dbReference type="GO" id="GO:0003978">
    <property type="term" value="F:UDP-glucose 4-epimerase activity"/>
    <property type="evidence" value="ECO:0007669"/>
    <property type="project" value="TreeGrafter"/>
</dbReference>
<proteinExistence type="predicted"/>
<dbReference type="Gene3D" id="3.40.50.720">
    <property type="entry name" value="NAD(P)-binding Rossmann-like Domain"/>
    <property type="match status" value="1"/>
</dbReference>
<keyword evidence="1" id="KW-0732">Signal</keyword>
<reference evidence="3" key="1">
    <citation type="journal article" date="2023" name="G3 (Bethesda)">
        <title>Whole genome assembly and annotation of the endangered Caribbean coral Acropora cervicornis.</title>
        <authorList>
            <person name="Selwyn J.D."/>
            <person name="Vollmer S.V."/>
        </authorList>
    </citation>
    <scope>NUCLEOTIDE SEQUENCE</scope>
    <source>
        <strain evidence="3">K2</strain>
    </source>
</reference>
<dbReference type="Pfam" id="PF01370">
    <property type="entry name" value="Epimerase"/>
    <property type="match status" value="1"/>
</dbReference>
<comment type="caution">
    <text evidence="3">The sequence shown here is derived from an EMBL/GenBank/DDBJ whole genome shotgun (WGS) entry which is preliminary data.</text>
</comment>
<dbReference type="AlphaFoldDB" id="A0AAD9UYI7"/>
<feature type="domain" description="NAD-dependent epimerase/dehydratase" evidence="2">
    <location>
        <begin position="26"/>
        <end position="267"/>
    </location>
</feature>
<evidence type="ECO:0000259" key="2">
    <source>
        <dbReference type="Pfam" id="PF01370"/>
    </source>
</evidence>
<evidence type="ECO:0000256" key="1">
    <source>
        <dbReference type="SAM" id="SignalP"/>
    </source>
</evidence>
<sequence>MTSLALLAVLCFSFSFLSIVQAQKRILVLGGDGMLGSETVARLKLRGHDITVLHRGNWYWDSSTRIKPWVNFVRCDRDSFNECVAQLVDITKEKGLFDAVIDFSGYKPGQVKDFMKKMRNKIRRYIYVSTDSVYEVCKEPSHEGPILEEDAVRPEDPREREEYAKRDLYGNNKLECEEAVKRENELWDIPYIIIRLPDVIGLRDNTNRFWNYILWLRFHDIFDRPLDVPPTLHDKPLSFVFAEDVANLLIVLPEQGDDKLYNFVYNLAFRETVSLEQLLRIMAKHLGISEVKVNRSKEDGVHFFPSVTRGPVDTNMALHYLGWNPHSLDVGVRKTVQFYEYAMRSSDFKAQRKAILDKFYVPTHALGAFKQRLKDIYGIDYDRAILKDEL</sequence>
<dbReference type="SUPFAM" id="SSF51735">
    <property type="entry name" value="NAD(P)-binding Rossmann-fold domains"/>
    <property type="match status" value="1"/>
</dbReference>
<name>A0AAD9UYI7_ACRCE</name>
<protein>
    <recommendedName>
        <fullName evidence="2">NAD-dependent epimerase/dehydratase domain-containing protein</fullName>
    </recommendedName>
</protein>
<dbReference type="InterPro" id="IPR036291">
    <property type="entry name" value="NAD(P)-bd_dom_sf"/>
</dbReference>
<gene>
    <name evidence="3" type="ORF">P5673_024125</name>
</gene>
<keyword evidence="4" id="KW-1185">Reference proteome</keyword>
<dbReference type="EMBL" id="JARQWQ010000070">
    <property type="protein sequence ID" value="KAK2554417.1"/>
    <property type="molecule type" value="Genomic_DNA"/>
</dbReference>
<dbReference type="PANTHER" id="PTHR43725">
    <property type="entry name" value="UDP-GLUCOSE 4-EPIMERASE"/>
    <property type="match status" value="1"/>
</dbReference>
<dbReference type="InterPro" id="IPR001509">
    <property type="entry name" value="Epimerase_deHydtase"/>
</dbReference>
<dbReference type="Proteomes" id="UP001249851">
    <property type="component" value="Unassembled WGS sequence"/>
</dbReference>
<dbReference type="PANTHER" id="PTHR43725:SF32">
    <property type="entry name" value="NAD-DEPENDENT EPIMERASE_DEHYDRATASE DOMAIN-CONTAINING PROTEIN"/>
    <property type="match status" value="1"/>
</dbReference>
<evidence type="ECO:0000313" key="3">
    <source>
        <dbReference type="EMBL" id="KAK2554417.1"/>
    </source>
</evidence>
<dbReference type="GO" id="GO:0005996">
    <property type="term" value="P:monosaccharide metabolic process"/>
    <property type="evidence" value="ECO:0007669"/>
    <property type="project" value="TreeGrafter"/>
</dbReference>
<accession>A0AAD9UYI7</accession>
<evidence type="ECO:0000313" key="4">
    <source>
        <dbReference type="Proteomes" id="UP001249851"/>
    </source>
</evidence>
<feature type="signal peptide" evidence="1">
    <location>
        <begin position="1"/>
        <end position="22"/>
    </location>
</feature>
<feature type="chain" id="PRO_5041963694" description="NAD-dependent epimerase/dehydratase domain-containing protein" evidence="1">
    <location>
        <begin position="23"/>
        <end position="390"/>
    </location>
</feature>
<reference evidence="3" key="2">
    <citation type="journal article" date="2023" name="Science">
        <title>Genomic signatures of disease resistance in endangered staghorn corals.</title>
        <authorList>
            <person name="Vollmer S.V."/>
            <person name="Selwyn J.D."/>
            <person name="Despard B.A."/>
            <person name="Roesel C.L."/>
        </authorList>
    </citation>
    <scope>NUCLEOTIDE SEQUENCE</scope>
    <source>
        <strain evidence="3">K2</strain>
    </source>
</reference>